<dbReference type="OrthoDB" id="1921870at2759"/>
<gene>
    <name evidence="2" type="ORF">FNV43_RR02454</name>
</gene>
<keyword evidence="3" id="KW-1185">Reference proteome</keyword>
<accession>A0A8K0HS88</accession>
<reference evidence="2" key="1">
    <citation type="submission" date="2020-03" db="EMBL/GenBank/DDBJ databases">
        <title>A high-quality chromosome-level genome assembly of a woody plant with both climbing and erect habits, Rhamnella rubrinervis.</title>
        <authorList>
            <person name="Lu Z."/>
            <person name="Yang Y."/>
            <person name="Zhu X."/>
            <person name="Sun Y."/>
        </authorList>
    </citation>
    <scope>NUCLEOTIDE SEQUENCE</scope>
    <source>
        <strain evidence="2">BYM</strain>
        <tissue evidence="2">Leaf</tissue>
    </source>
</reference>
<sequence length="121" mass="13722">MSGVPFVRLYLMLVHFVTKPEHLEVFDWTREKIPNLAIGHIYLLLFASTPSYSDSDERKHRARLNSTLNQLCVMKEKAETEGPPMTVDEIFDTVLPPRSGYARGRGPGPKPPSQAQRDAEQ</sequence>
<dbReference type="EMBL" id="VOIH02000001">
    <property type="protein sequence ID" value="KAF3457795.1"/>
    <property type="molecule type" value="Genomic_DNA"/>
</dbReference>
<dbReference type="AlphaFoldDB" id="A0A8K0HS88"/>
<protein>
    <submittedName>
        <fullName evidence="2">Uncharacterized protein</fullName>
    </submittedName>
</protein>
<name>A0A8K0HS88_9ROSA</name>
<dbReference type="Proteomes" id="UP000796880">
    <property type="component" value="Unassembled WGS sequence"/>
</dbReference>
<organism evidence="2 3">
    <name type="scientific">Rhamnella rubrinervis</name>
    <dbReference type="NCBI Taxonomy" id="2594499"/>
    <lineage>
        <taxon>Eukaryota</taxon>
        <taxon>Viridiplantae</taxon>
        <taxon>Streptophyta</taxon>
        <taxon>Embryophyta</taxon>
        <taxon>Tracheophyta</taxon>
        <taxon>Spermatophyta</taxon>
        <taxon>Magnoliopsida</taxon>
        <taxon>eudicotyledons</taxon>
        <taxon>Gunneridae</taxon>
        <taxon>Pentapetalae</taxon>
        <taxon>rosids</taxon>
        <taxon>fabids</taxon>
        <taxon>Rosales</taxon>
        <taxon>Rhamnaceae</taxon>
        <taxon>rhamnoid group</taxon>
        <taxon>Rhamneae</taxon>
        <taxon>Rhamnella</taxon>
    </lineage>
</organism>
<evidence type="ECO:0000256" key="1">
    <source>
        <dbReference type="SAM" id="MobiDB-lite"/>
    </source>
</evidence>
<feature type="region of interest" description="Disordered" evidence="1">
    <location>
        <begin position="96"/>
        <end position="121"/>
    </location>
</feature>
<proteinExistence type="predicted"/>
<comment type="caution">
    <text evidence="2">The sequence shown here is derived from an EMBL/GenBank/DDBJ whole genome shotgun (WGS) entry which is preliminary data.</text>
</comment>
<evidence type="ECO:0000313" key="2">
    <source>
        <dbReference type="EMBL" id="KAF3457795.1"/>
    </source>
</evidence>
<evidence type="ECO:0000313" key="3">
    <source>
        <dbReference type="Proteomes" id="UP000796880"/>
    </source>
</evidence>